<protein>
    <recommendedName>
        <fullName evidence="5">FAD/NAD(P)-binding domain-containing protein</fullName>
    </recommendedName>
</protein>
<keyword evidence="3" id="KW-0288">FMN</keyword>
<dbReference type="SUPFAM" id="SSF51905">
    <property type="entry name" value="FAD/NAD(P)-binding domain"/>
    <property type="match status" value="1"/>
</dbReference>
<keyword evidence="4" id="KW-0560">Oxidoreductase</keyword>
<evidence type="ECO:0000256" key="2">
    <source>
        <dbReference type="ARBA" id="ARBA00022630"/>
    </source>
</evidence>
<dbReference type="Gene3D" id="3.50.50.60">
    <property type="entry name" value="FAD/NAD(P)-binding domain"/>
    <property type="match status" value="1"/>
</dbReference>
<name>A0A3N0B639_9ACTN</name>
<evidence type="ECO:0000256" key="1">
    <source>
        <dbReference type="ARBA" id="ARBA00001917"/>
    </source>
</evidence>
<dbReference type="EMBL" id="QIBX01000001">
    <property type="protein sequence ID" value="RNL42086.1"/>
    <property type="molecule type" value="Genomic_DNA"/>
</dbReference>
<evidence type="ECO:0000259" key="5">
    <source>
        <dbReference type="Pfam" id="PF07992"/>
    </source>
</evidence>
<gene>
    <name evidence="6" type="ORF">DMP06_01365</name>
</gene>
<comment type="cofactor">
    <cofactor evidence="1">
        <name>FMN</name>
        <dbReference type="ChEBI" id="CHEBI:58210"/>
    </cofactor>
</comment>
<comment type="caution">
    <text evidence="6">The sequence shown here is derived from an EMBL/GenBank/DDBJ whole genome shotgun (WGS) entry which is preliminary data.</text>
</comment>
<dbReference type="Gene3D" id="3.40.50.720">
    <property type="entry name" value="NAD(P)-binding Rossmann-like Domain"/>
    <property type="match status" value="1"/>
</dbReference>
<evidence type="ECO:0000256" key="3">
    <source>
        <dbReference type="ARBA" id="ARBA00022643"/>
    </source>
</evidence>
<evidence type="ECO:0000313" key="6">
    <source>
        <dbReference type="EMBL" id="RNL42086.1"/>
    </source>
</evidence>
<dbReference type="InterPro" id="IPR023753">
    <property type="entry name" value="FAD/NAD-binding_dom"/>
</dbReference>
<reference evidence="7" key="1">
    <citation type="submission" date="2018-05" db="EMBL/GenBank/DDBJ databases">
        <title>Genome Sequencing of selected type strains of the family Eggerthellaceae.</title>
        <authorList>
            <person name="Danylec N."/>
            <person name="Stoll D.A."/>
            <person name="Doetsch A."/>
            <person name="Huch M."/>
        </authorList>
    </citation>
    <scope>NUCLEOTIDE SEQUENCE [LARGE SCALE GENOMIC DNA]</scope>
    <source>
        <strain evidence="7">DSM 24851</strain>
    </source>
</reference>
<dbReference type="PANTHER" id="PTHR42917:SF2">
    <property type="entry name" value="2,4-DIENOYL-COA REDUCTASE [(2E)-ENOYL-COA-PRODUCING]"/>
    <property type="match status" value="1"/>
</dbReference>
<dbReference type="AlphaFoldDB" id="A0A3N0B639"/>
<dbReference type="GO" id="GO:0016491">
    <property type="term" value="F:oxidoreductase activity"/>
    <property type="evidence" value="ECO:0007669"/>
    <property type="project" value="UniProtKB-KW"/>
</dbReference>
<dbReference type="Proteomes" id="UP000269591">
    <property type="component" value="Unassembled WGS sequence"/>
</dbReference>
<dbReference type="InterPro" id="IPR051793">
    <property type="entry name" value="NADH:flavin_oxidoreductase"/>
</dbReference>
<dbReference type="Pfam" id="PF07992">
    <property type="entry name" value="Pyr_redox_2"/>
    <property type="match status" value="1"/>
</dbReference>
<dbReference type="PRINTS" id="PR00368">
    <property type="entry name" value="FADPNR"/>
</dbReference>
<dbReference type="InterPro" id="IPR036188">
    <property type="entry name" value="FAD/NAD-bd_sf"/>
</dbReference>
<organism evidence="6 7">
    <name type="scientific">Slackia equolifaciens</name>
    <dbReference type="NCBI Taxonomy" id="498718"/>
    <lineage>
        <taxon>Bacteria</taxon>
        <taxon>Bacillati</taxon>
        <taxon>Actinomycetota</taxon>
        <taxon>Coriobacteriia</taxon>
        <taxon>Eggerthellales</taxon>
        <taxon>Eggerthellaceae</taxon>
        <taxon>Slackia</taxon>
    </lineage>
</organism>
<accession>A0A3N0B639</accession>
<proteinExistence type="predicted"/>
<feature type="domain" description="FAD/NAD(P)-binding" evidence="5">
    <location>
        <begin position="45"/>
        <end position="293"/>
    </location>
</feature>
<evidence type="ECO:0000256" key="4">
    <source>
        <dbReference type="ARBA" id="ARBA00023002"/>
    </source>
</evidence>
<evidence type="ECO:0000313" key="7">
    <source>
        <dbReference type="Proteomes" id="UP000269591"/>
    </source>
</evidence>
<keyword evidence="7" id="KW-1185">Reference proteome</keyword>
<dbReference type="PANTHER" id="PTHR42917">
    <property type="entry name" value="2,4-DIENOYL-COA REDUCTASE"/>
    <property type="match status" value="1"/>
</dbReference>
<sequence length="304" mass="31794">MRVLPLFIYHLGMMEGCRVNPCKGRVFGEEMPEGYEPPAADGQKNVMVVGGGPAGMEAARVAAERGYTVSLYEDDDSLGGLLSFAEAIKGPHENLSQYRSYLSHALELAGVSVTTGQEVTADFVREQNPDVVIVAVGGARQELGLEGTESTPVLSVEEFSLTDFGDNVVVAGFNAQALDSALYLLAHGKTVTMVAEDDIANLGKGQSAKMLSFVLPALYAVGCRVIPNATIDAIGDGQVTVTDGAGIERTIACDAVVNAIDMAPNTALADELEGEFDVYAVGDCADPWDIQAAVATGNLAARAC</sequence>
<keyword evidence="2" id="KW-0285">Flavoprotein</keyword>
<dbReference type="PRINTS" id="PR00469">
    <property type="entry name" value="PNDRDTASEII"/>
</dbReference>